<dbReference type="InterPro" id="IPR002898">
    <property type="entry name" value="MotA_ExbB_proton_chnl"/>
</dbReference>
<dbReference type="Pfam" id="PF01618">
    <property type="entry name" value="MotA_ExbB"/>
    <property type="match status" value="1"/>
</dbReference>
<feature type="compositionally biased region" description="Polar residues" evidence="9">
    <location>
        <begin position="220"/>
        <end position="242"/>
    </location>
</feature>
<comment type="subcellular location">
    <subcellularLocation>
        <location evidence="1">Cell membrane</location>
        <topology evidence="1">Multi-pass membrane protein</topology>
    </subcellularLocation>
    <subcellularLocation>
        <location evidence="8">Membrane</location>
        <topology evidence="8">Multi-pass membrane protein</topology>
    </subcellularLocation>
</comment>
<feature type="transmembrane region" description="Helical" evidence="10">
    <location>
        <begin position="17"/>
        <end position="34"/>
    </location>
</feature>
<accession>E0XWW0</accession>
<proteinExistence type="inferred from homology"/>
<feature type="domain" description="MotA/TolQ/ExbB proton channel" evidence="11">
    <location>
        <begin position="75"/>
        <end position="192"/>
    </location>
</feature>
<evidence type="ECO:0000256" key="9">
    <source>
        <dbReference type="SAM" id="MobiDB-lite"/>
    </source>
</evidence>
<keyword evidence="6 10" id="KW-1133">Transmembrane helix</keyword>
<keyword evidence="5 8" id="KW-0653">Protein transport</keyword>
<comment type="similarity">
    <text evidence="8">Belongs to the exbB/tolQ family.</text>
</comment>
<feature type="transmembrane region" description="Helical" evidence="10">
    <location>
        <begin position="113"/>
        <end position="141"/>
    </location>
</feature>
<dbReference type="GO" id="GO:0017038">
    <property type="term" value="P:protein import"/>
    <property type="evidence" value="ECO:0007669"/>
    <property type="project" value="TreeGrafter"/>
</dbReference>
<feature type="transmembrane region" description="Helical" evidence="10">
    <location>
        <begin position="161"/>
        <end position="182"/>
    </location>
</feature>
<keyword evidence="3" id="KW-1003">Cell membrane</keyword>
<organism evidence="12">
    <name type="scientific">uncultured delta proteobacterium HF0010_08B07</name>
    <dbReference type="NCBI Taxonomy" id="710821"/>
    <lineage>
        <taxon>Bacteria</taxon>
        <taxon>Deltaproteobacteria</taxon>
        <taxon>environmental samples</taxon>
    </lineage>
</organism>
<dbReference type="GO" id="GO:0005886">
    <property type="term" value="C:plasma membrane"/>
    <property type="evidence" value="ECO:0007669"/>
    <property type="project" value="UniProtKB-SubCell"/>
</dbReference>
<dbReference type="EMBL" id="GU474903">
    <property type="protein sequence ID" value="ADI18901.1"/>
    <property type="molecule type" value="Genomic_DNA"/>
</dbReference>
<keyword evidence="4 10" id="KW-0812">Transmembrane</keyword>
<evidence type="ECO:0000256" key="7">
    <source>
        <dbReference type="ARBA" id="ARBA00023136"/>
    </source>
</evidence>
<evidence type="ECO:0000256" key="2">
    <source>
        <dbReference type="ARBA" id="ARBA00022448"/>
    </source>
</evidence>
<dbReference type="AlphaFoldDB" id="E0XWW0"/>
<feature type="region of interest" description="Disordered" evidence="9">
    <location>
        <begin position="219"/>
        <end position="242"/>
    </location>
</feature>
<evidence type="ECO:0000259" key="11">
    <source>
        <dbReference type="Pfam" id="PF01618"/>
    </source>
</evidence>
<evidence type="ECO:0000256" key="6">
    <source>
        <dbReference type="ARBA" id="ARBA00022989"/>
    </source>
</evidence>
<dbReference type="PANTHER" id="PTHR30625">
    <property type="entry name" value="PROTEIN TOLQ"/>
    <property type="match status" value="1"/>
</dbReference>
<evidence type="ECO:0000313" key="12">
    <source>
        <dbReference type="EMBL" id="ADI18901.1"/>
    </source>
</evidence>
<dbReference type="PANTHER" id="PTHR30625:SF15">
    <property type="entry name" value="BIOPOLYMER TRANSPORT PROTEIN EXBB"/>
    <property type="match status" value="1"/>
</dbReference>
<evidence type="ECO:0000256" key="3">
    <source>
        <dbReference type="ARBA" id="ARBA00022475"/>
    </source>
</evidence>
<sequence>MNIIQTFEKFAELGAEWVMWLMLILGFGMIIIAIERLLLLSKTKVDAPDIARKLVDFLDRGQAAQAKQSLTDGLSMEQRVLADGLSQYQRGAVYVEQIMLSTLARERQRYNRYLNYFGTIGNNTPFIGLFGTVIGIILAFKKLGENPKGGLEVIGPLISEALVATAVGLFVAIPAVVIFNWFKSMVKERISNTDFLMRIVLAHLGEARRKEVQPLGSDLELNNSQSTASSPVTTKDSLGQGV</sequence>
<evidence type="ECO:0000256" key="5">
    <source>
        <dbReference type="ARBA" id="ARBA00022927"/>
    </source>
</evidence>
<protein>
    <submittedName>
        <fullName evidence="12">Biopolymer transport proteins</fullName>
    </submittedName>
</protein>
<evidence type="ECO:0000256" key="10">
    <source>
        <dbReference type="SAM" id="Phobius"/>
    </source>
</evidence>
<evidence type="ECO:0000256" key="8">
    <source>
        <dbReference type="RuleBase" id="RU004057"/>
    </source>
</evidence>
<dbReference type="InterPro" id="IPR050790">
    <property type="entry name" value="ExbB/TolQ_transport"/>
</dbReference>
<reference evidence="12" key="1">
    <citation type="journal article" date="2011" name="Environ. Microbiol.">
        <title>Time-series analyses of Monterey Bay coastal microbial picoplankton using a 'genome proxy' microarray.</title>
        <authorList>
            <person name="Rich V.I."/>
            <person name="Pham V.D."/>
            <person name="Eppley J."/>
            <person name="Shi Y."/>
            <person name="DeLong E.F."/>
        </authorList>
    </citation>
    <scope>NUCLEOTIDE SEQUENCE</scope>
</reference>
<keyword evidence="7 10" id="KW-0472">Membrane</keyword>
<name>E0XWW0_9DELT</name>
<evidence type="ECO:0000256" key="1">
    <source>
        <dbReference type="ARBA" id="ARBA00004651"/>
    </source>
</evidence>
<evidence type="ECO:0000256" key="4">
    <source>
        <dbReference type="ARBA" id="ARBA00022692"/>
    </source>
</evidence>
<keyword evidence="2 8" id="KW-0813">Transport</keyword>